<keyword evidence="1" id="KW-0479">Metal-binding</keyword>
<dbReference type="SUPFAM" id="SSF57701">
    <property type="entry name" value="Zn2/Cys6 DNA-binding domain"/>
    <property type="match status" value="1"/>
</dbReference>
<dbReference type="PROSITE" id="PS00463">
    <property type="entry name" value="ZN2_CY6_FUNGAL_1"/>
    <property type="match status" value="1"/>
</dbReference>
<evidence type="ECO:0000256" key="3">
    <source>
        <dbReference type="ARBA" id="ARBA00023163"/>
    </source>
</evidence>
<evidence type="ECO:0000313" key="8">
    <source>
        <dbReference type="EMBL" id="KAK7532086.1"/>
    </source>
</evidence>
<dbReference type="InterPro" id="IPR001138">
    <property type="entry name" value="Zn2Cys6_DnaBD"/>
</dbReference>
<dbReference type="SMART" id="SM00906">
    <property type="entry name" value="Fungal_trans"/>
    <property type="match status" value="1"/>
</dbReference>
<keyword evidence="9" id="KW-1185">Reference proteome</keyword>
<evidence type="ECO:0000256" key="2">
    <source>
        <dbReference type="ARBA" id="ARBA00023015"/>
    </source>
</evidence>
<keyword evidence="4" id="KW-0539">Nucleus</keyword>
<feature type="coiled-coil region" evidence="5">
    <location>
        <begin position="66"/>
        <end position="93"/>
    </location>
</feature>
<dbReference type="EMBL" id="JBBPEH010000011">
    <property type="protein sequence ID" value="KAK7532086.1"/>
    <property type="molecule type" value="Genomic_DNA"/>
</dbReference>
<dbReference type="Gene3D" id="4.10.240.10">
    <property type="entry name" value="Zn(2)-C6 fungal-type DNA-binding domain"/>
    <property type="match status" value="1"/>
</dbReference>
<keyword evidence="2" id="KW-0805">Transcription regulation</keyword>
<organism evidence="8 9">
    <name type="scientific">Phyllosticta citribraziliensis</name>
    <dbReference type="NCBI Taxonomy" id="989973"/>
    <lineage>
        <taxon>Eukaryota</taxon>
        <taxon>Fungi</taxon>
        <taxon>Dikarya</taxon>
        <taxon>Ascomycota</taxon>
        <taxon>Pezizomycotina</taxon>
        <taxon>Dothideomycetes</taxon>
        <taxon>Dothideomycetes incertae sedis</taxon>
        <taxon>Botryosphaeriales</taxon>
        <taxon>Phyllostictaceae</taxon>
        <taxon>Phyllosticta</taxon>
    </lineage>
</organism>
<protein>
    <recommendedName>
        <fullName evidence="7">Zn(2)-C6 fungal-type domain-containing protein</fullName>
    </recommendedName>
</protein>
<evidence type="ECO:0000256" key="4">
    <source>
        <dbReference type="ARBA" id="ARBA00023242"/>
    </source>
</evidence>
<evidence type="ECO:0000256" key="6">
    <source>
        <dbReference type="SAM" id="MobiDB-lite"/>
    </source>
</evidence>
<feature type="region of interest" description="Disordered" evidence="6">
    <location>
        <begin position="177"/>
        <end position="196"/>
    </location>
</feature>
<feature type="compositionally biased region" description="Polar residues" evidence="6">
    <location>
        <begin position="114"/>
        <end position="127"/>
    </location>
</feature>
<dbReference type="PROSITE" id="PS50048">
    <property type="entry name" value="ZN2_CY6_FUNGAL_2"/>
    <property type="match status" value="1"/>
</dbReference>
<sequence length="820" mass="89267">MARSATPDSGRIRDGGIRKRMRKGTHSCFECRRRKIRCIYSDDHPGQCTECFARGSRCVDQEHAESEAVVDNRKNLRERVAKLEALVEALLDDKTSKHAADALRALGQDIAVTPPSSDGPSHVQGSQKDPAPFLSMFNNDLRRAEGRGTVTCPMETQDCDASQPTETHTTQVCDVEFTGIGAPPTNGDTMSEGRKSKAKKTRETLLSGLPSGEKLESALTTNDDWWRLWRYKIPSIARGDDLQAFARRVVADGSPPEAAVLLLSVGIALDSDDLNTSLALIDALIVSDDEYGATLQGLECTILMSKCYSEIGQPRRGWIAVRKGLAYAQILGLHRSHSASPEWNTIWWSLYTTDRFLSLLLGLPYGITDTHCDMSVLPSETEGEDLKESTAKLAVLSGKVIDRTQGVGDLSFASALELDDELDTITSNLSENWNEEMPLSGSSPDCKRMITLRERLLVHICSQQLRMYLHLPFMLKLASLSSSPTGCSKFEYSRTACFGASRKLLELYRVLRTSNGQPLYECKVIDFVGFTAAVLLFLGLLGYRRLESKTGDAHTQAVQDENDWRIIEITMDIFQRASTERGGKVAAQSLRVLQQLSKVRDLTMSGEDITYYERVAIPYFGTISVQRGKRFHHVAKNKNEPVVTTSDESTSTFSQQSNGMPPPAAATGGPDAFDMTPAYPGAPAAFPNNAAARTPSNSTISTPPNPMVAYDPFVPSTGQWFFPGVATMGMQHGASDNTATANASIPAGMGPGFGGHATGAAANWTTSEDGLDNLIGGSHVQGGPWMSSNLNMGMGGGAMDLDQDWAWFWGGNTTSEVSPR</sequence>
<dbReference type="Proteomes" id="UP001360953">
    <property type="component" value="Unassembled WGS sequence"/>
</dbReference>
<dbReference type="CDD" id="cd00067">
    <property type="entry name" value="GAL4"/>
    <property type="match status" value="1"/>
</dbReference>
<dbReference type="CDD" id="cd12148">
    <property type="entry name" value="fungal_TF_MHR"/>
    <property type="match status" value="1"/>
</dbReference>
<dbReference type="GeneID" id="92037157"/>
<evidence type="ECO:0000256" key="1">
    <source>
        <dbReference type="ARBA" id="ARBA00022723"/>
    </source>
</evidence>
<feature type="compositionally biased region" description="Polar residues" evidence="6">
    <location>
        <begin position="642"/>
        <end position="658"/>
    </location>
</feature>
<dbReference type="InterPro" id="IPR007219">
    <property type="entry name" value="XnlR_reg_dom"/>
</dbReference>
<dbReference type="InterPro" id="IPR036864">
    <property type="entry name" value="Zn2-C6_fun-type_DNA-bd_sf"/>
</dbReference>
<dbReference type="SMART" id="SM00066">
    <property type="entry name" value="GAL4"/>
    <property type="match status" value="1"/>
</dbReference>
<keyword evidence="3" id="KW-0804">Transcription</keyword>
<comment type="caution">
    <text evidence="8">The sequence shown here is derived from an EMBL/GenBank/DDBJ whole genome shotgun (WGS) entry which is preliminary data.</text>
</comment>
<dbReference type="RefSeq" id="XP_066651754.1">
    <property type="nucleotide sequence ID" value="XM_066804251.1"/>
</dbReference>
<proteinExistence type="predicted"/>
<evidence type="ECO:0000259" key="7">
    <source>
        <dbReference type="PROSITE" id="PS50048"/>
    </source>
</evidence>
<feature type="region of interest" description="Disordered" evidence="6">
    <location>
        <begin position="112"/>
        <end position="132"/>
    </location>
</feature>
<reference evidence="8 9" key="1">
    <citation type="submission" date="2024-04" db="EMBL/GenBank/DDBJ databases">
        <title>Phyllosticta paracitricarpa is synonymous to the EU quarantine fungus P. citricarpa based on phylogenomic analyses.</title>
        <authorList>
            <consortium name="Lawrence Berkeley National Laboratory"/>
            <person name="Van ingen-buijs V.A."/>
            <person name="Van westerhoven A.C."/>
            <person name="Haridas S."/>
            <person name="Skiadas P."/>
            <person name="Martin F."/>
            <person name="Groenewald J.Z."/>
            <person name="Crous P.W."/>
            <person name="Seidl M.F."/>
        </authorList>
    </citation>
    <scope>NUCLEOTIDE SEQUENCE [LARGE SCALE GENOMIC DNA]</scope>
    <source>
        <strain evidence="8 9">CPC 17464</strain>
    </source>
</reference>
<dbReference type="PANTHER" id="PTHR47840:SF1">
    <property type="entry name" value="ZN(II)2CYS6 TRANSCRIPTION FACTOR (EUROFUNG)"/>
    <property type="match status" value="1"/>
</dbReference>
<feature type="domain" description="Zn(2)-C6 fungal-type" evidence="7">
    <location>
        <begin position="27"/>
        <end position="60"/>
    </location>
</feature>
<dbReference type="Pfam" id="PF04082">
    <property type="entry name" value="Fungal_trans"/>
    <property type="match status" value="1"/>
</dbReference>
<keyword evidence="5" id="KW-0175">Coiled coil</keyword>
<feature type="region of interest" description="Disordered" evidence="6">
    <location>
        <begin position="638"/>
        <end position="664"/>
    </location>
</feature>
<evidence type="ECO:0000256" key="5">
    <source>
        <dbReference type="SAM" id="Coils"/>
    </source>
</evidence>
<gene>
    <name evidence="8" type="ORF">J3D65DRAFT_91845</name>
</gene>
<accession>A0ABR1LA12</accession>
<dbReference type="PANTHER" id="PTHR47840">
    <property type="entry name" value="ZN(II)2CYS6 TRANSCRIPTION FACTOR (EUROFUNG)-RELATED"/>
    <property type="match status" value="1"/>
</dbReference>
<evidence type="ECO:0000313" key="9">
    <source>
        <dbReference type="Proteomes" id="UP001360953"/>
    </source>
</evidence>
<name>A0ABR1LA12_9PEZI</name>